<dbReference type="EMBL" id="CM000363">
    <property type="protein sequence ID" value="EDX09562.1"/>
    <property type="molecule type" value="Genomic_DNA"/>
</dbReference>
<accession>B4QKD9</accession>
<keyword evidence="3" id="KW-1185">Reference proteome</keyword>
<feature type="compositionally biased region" description="Low complexity" evidence="1">
    <location>
        <begin position="92"/>
        <end position="115"/>
    </location>
</feature>
<dbReference type="AlphaFoldDB" id="B4QKD9"/>
<dbReference type="HOGENOM" id="CLU_1827331_0_0_1"/>
<evidence type="ECO:0000256" key="1">
    <source>
        <dbReference type="SAM" id="MobiDB-lite"/>
    </source>
</evidence>
<proteinExistence type="predicted"/>
<dbReference type="Proteomes" id="UP000000304">
    <property type="component" value="Chromosome 3L"/>
</dbReference>
<dbReference type="OrthoDB" id="10253041at2759"/>
<evidence type="ECO:0000313" key="3">
    <source>
        <dbReference type="Proteomes" id="UP000000304"/>
    </source>
</evidence>
<organism evidence="2 3">
    <name type="scientific">Drosophila simulans</name>
    <name type="common">Fruit fly</name>
    <dbReference type="NCBI Taxonomy" id="7240"/>
    <lineage>
        <taxon>Eukaryota</taxon>
        <taxon>Metazoa</taxon>
        <taxon>Ecdysozoa</taxon>
        <taxon>Arthropoda</taxon>
        <taxon>Hexapoda</taxon>
        <taxon>Insecta</taxon>
        <taxon>Pterygota</taxon>
        <taxon>Neoptera</taxon>
        <taxon>Endopterygota</taxon>
        <taxon>Diptera</taxon>
        <taxon>Brachycera</taxon>
        <taxon>Muscomorpha</taxon>
        <taxon>Ephydroidea</taxon>
        <taxon>Drosophilidae</taxon>
        <taxon>Drosophila</taxon>
        <taxon>Sophophora</taxon>
    </lineage>
</organism>
<evidence type="ECO:0000313" key="2">
    <source>
        <dbReference type="EMBL" id="EDX09562.1"/>
    </source>
</evidence>
<reference evidence="2 3" key="1">
    <citation type="journal article" date="2007" name="Nature">
        <title>Evolution of genes and genomes on the Drosophila phylogeny.</title>
        <authorList>
            <consortium name="Drosophila 12 Genomes Consortium"/>
            <person name="Clark A.G."/>
            <person name="Eisen M.B."/>
            <person name="Smith D.R."/>
            <person name="Bergman C.M."/>
            <person name="Oliver B."/>
            <person name="Markow T.A."/>
            <person name="Kaufman T.C."/>
            <person name="Kellis M."/>
            <person name="Gelbart W."/>
            <person name="Iyer V.N."/>
            <person name="Pollard D.A."/>
            <person name="Sackton T.B."/>
            <person name="Larracuente A.M."/>
            <person name="Singh N.D."/>
            <person name="Abad J.P."/>
            <person name="Abt D.N."/>
            <person name="Adryan B."/>
            <person name="Aguade M."/>
            <person name="Akashi H."/>
            <person name="Anderson W.W."/>
            <person name="Aquadro C.F."/>
            <person name="Ardell D.H."/>
            <person name="Arguello R."/>
            <person name="Artieri C.G."/>
            <person name="Barbash D.A."/>
            <person name="Barker D."/>
            <person name="Barsanti P."/>
            <person name="Batterham P."/>
            <person name="Batzoglou S."/>
            <person name="Begun D."/>
            <person name="Bhutkar A."/>
            <person name="Blanco E."/>
            <person name="Bosak S.A."/>
            <person name="Bradley R.K."/>
            <person name="Brand A.D."/>
            <person name="Brent M.R."/>
            <person name="Brooks A.N."/>
            <person name="Brown R.H."/>
            <person name="Butlin R.K."/>
            <person name="Caggese C."/>
            <person name="Calvi B.R."/>
            <person name="Bernardo de Carvalho A."/>
            <person name="Caspi A."/>
            <person name="Castrezana S."/>
            <person name="Celniker S.E."/>
            <person name="Chang J.L."/>
            <person name="Chapple C."/>
            <person name="Chatterji S."/>
            <person name="Chinwalla A."/>
            <person name="Civetta A."/>
            <person name="Clifton S.W."/>
            <person name="Comeron J.M."/>
            <person name="Costello J.C."/>
            <person name="Coyne J.A."/>
            <person name="Daub J."/>
            <person name="David R.G."/>
            <person name="Delcher A.L."/>
            <person name="Delehaunty K."/>
            <person name="Do C.B."/>
            <person name="Ebling H."/>
            <person name="Edwards K."/>
            <person name="Eickbush T."/>
            <person name="Evans J.D."/>
            <person name="Filipski A."/>
            <person name="Findeiss S."/>
            <person name="Freyhult E."/>
            <person name="Fulton L."/>
            <person name="Fulton R."/>
            <person name="Garcia A.C."/>
            <person name="Gardiner A."/>
            <person name="Garfield D.A."/>
            <person name="Garvin B.E."/>
            <person name="Gibson G."/>
            <person name="Gilbert D."/>
            <person name="Gnerre S."/>
            <person name="Godfrey J."/>
            <person name="Good R."/>
            <person name="Gotea V."/>
            <person name="Gravely B."/>
            <person name="Greenberg A.J."/>
            <person name="Griffiths-Jones S."/>
            <person name="Gross S."/>
            <person name="Guigo R."/>
            <person name="Gustafson E.A."/>
            <person name="Haerty W."/>
            <person name="Hahn M.W."/>
            <person name="Halligan D.L."/>
            <person name="Halpern A.L."/>
            <person name="Halter G.M."/>
            <person name="Han M.V."/>
            <person name="Heger A."/>
            <person name="Hillier L."/>
            <person name="Hinrichs A.S."/>
            <person name="Holmes I."/>
            <person name="Hoskins R.A."/>
            <person name="Hubisz M.J."/>
            <person name="Hultmark D."/>
            <person name="Huntley M.A."/>
            <person name="Jaffe D.B."/>
            <person name="Jagadeeshan S."/>
            <person name="Jeck W.R."/>
            <person name="Johnson J."/>
            <person name="Jones C.D."/>
            <person name="Jordan W.C."/>
            <person name="Karpen G.H."/>
            <person name="Kataoka E."/>
            <person name="Keightley P.D."/>
            <person name="Kheradpour P."/>
            <person name="Kirkness E.F."/>
            <person name="Koerich L.B."/>
            <person name="Kristiansen K."/>
            <person name="Kudrna D."/>
            <person name="Kulathinal R.J."/>
            <person name="Kumar S."/>
            <person name="Kwok R."/>
            <person name="Lander E."/>
            <person name="Langley C.H."/>
            <person name="Lapoint R."/>
            <person name="Lazzaro B.P."/>
            <person name="Lee S.J."/>
            <person name="Levesque L."/>
            <person name="Li R."/>
            <person name="Lin C.F."/>
            <person name="Lin M.F."/>
            <person name="Lindblad-Toh K."/>
            <person name="Llopart A."/>
            <person name="Long M."/>
            <person name="Low L."/>
            <person name="Lozovsky E."/>
            <person name="Lu J."/>
            <person name="Luo M."/>
            <person name="Machado C.A."/>
            <person name="Makalowski W."/>
            <person name="Marzo M."/>
            <person name="Matsuda M."/>
            <person name="Matzkin L."/>
            <person name="McAllister B."/>
            <person name="McBride C.S."/>
            <person name="McKernan B."/>
            <person name="McKernan K."/>
            <person name="Mendez-Lago M."/>
            <person name="Minx P."/>
            <person name="Mollenhauer M.U."/>
            <person name="Montooth K."/>
            <person name="Mount S.M."/>
            <person name="Mu X."/>
            <person name="Myers E."/>
            <person name="Negre B."/>
            <person name="Newfeld S."/>
            <person name="Nielsen R."/>
            <person name="Noor M.A."/>
            <person name="O'Grady P."/>
            <person name="Pachter L."/>
            <person name="Papaceit M."/>
            <person name="Parisi M.J."/>
            <person name="Parisi M."/>
            <person name="Parts L."/>
            <person name="Pedersen J.S."/>
            <person name="Pesole G."/>
            <person name="Phillippy A.M."/>
            <person name="Ponting C.P."/>
            <person name="Pop M."/>
            <person name="Porcelli D."/>
            <person name="Powell J.R."/>
            <person name="Prohaska S."/>
            <person name="Pruitt K."/>
            <person name="Puig M."/>
            <person name="Quesneville H."/>
            <person name="Ram K.R."/>
            <person name="Rand D."/>
            <person name="Rasmussen M.D."/>
            <person name="Reed L.K."/>
            <person name="Reenan R."/>
            <person name="Reily A."/>
            <person name="Remington K.A."/>
            <person name="Rieger T.T."/>
            <person name="Ritchie M.G."/>
            <person name="Robin C."/>
            <person name="Rogers Y.H."/>
            <person name="Rohde C."/>
            <person name="Rozas J."/>
            <person name="Rubenfield M.J."/>
            <person name="Ruiz A."/>
            <person name="Russo S."/>
            <person name="Salzberg S.L."/>
            <person name="Sanchez-Gracia A."/>
            <person name="Saranga D.J."/>
            <person name="Sato H."/>
            <person name="Schaeffer S.W."/>
            <person name="Schatz M.C."/>
            <person name="Schlenke T."/>
            <person name="Schwartz R."/>
            <person name="Segarra C."/>
            <person name="Singh R.S."/>
            <person name="Sirot L."/>
            <person name="Sirota M."/>
            <person name="Sisneros N.B."/>
            <person name="Smith C.D."/>
            <person name="Smith T.F."/>
            <person name="Spieth J."/>
            <person name="Stage D.E."/>
            <person name="Stark A."/>
            <person name="Stephan W."/>
            <person name="Strausberg R.L."/>
            <person name="Strempel S."/>
            <person name="Sturgill D."/>
            <person name="Sutton G."/>
            <person name="Sutton G.G."/>
            <person name="Tao W."/>
            <person name="Teichmann S."/>
            <person name="Tobari Y.N."/>
            <person name="Tomimura Y."/>
            <person name="Tsolas J.M."/>
            <person name="Valente V.L."/>
            <person name="Venter E."/>
            <person name="Venter J.C."/>
            <person name="Vicario S."/>
            <person name="Vieira F.G."/>
            <person name="Vilella A.J."/>
            <person name="Villasante A."/>
            <person name="Walenz B."/>
            <person name="Wang J."/>
            <person name="Wasserman M."/>
            <person name="Watts T."/>
            <person name="Wilson D."/>
            <person name="Wilson R.K."/>
            <person name="Wing R.A."/>
            <person name="Wolfner M.F."/>
            <person name="Wong A."/>
            <person name="Wong G.K."/>
            <person name="Wu C.I."/>
            <person name="Wu G."/>
            <person name="Yamamoto D."/>
            <person name="Yang H.P."/>
            <person name="Yang S.P."/>
            <person name="Yorke J.A."/>
            <person name="Yoshida K."/>
            <person name="Zdobnov E."/>
            <person name="Zhang P."/>
            <person name="Zhang Y."/>
            <person name="Zimin A.V."/>
            <person name="Baldwin J."/>
            <person name="Abdouelleil A."/>
            <person name="Abdulkadir J."/>
            <person name="Abebe A."/>
            <person name="Abera B."/>
            <person name="Abreu J."/>
            <person name="Acer S.C."/>
            <person name="Aftuck L."/>
            <person name="Alexander A."/>
            <person name="An P."/>
            <person name="Anderson E."/>
            <person name="Anderson S."/>
            <person name="Arachi H."/>
            <person name="Azer M."/>
            <person name="Bachantsang P."/>
            <person name="Barry A."/>
            <person name="Bayul T."/>
            <person name="Berlin A."/>
            <person name="Bessette D."/>
            <person name="Bloom T."/>
            <person name="Blye J."/>
            <person name="Boguslavskiy L."/>
            <person name="Bonnet C."/>
            <person name="Boukhgalter B."/>
            <person name="Bourzgui I."/>
            <person name="Brown A."/>
            <person name="Cahill P."/>
            <person name="Channer S."/>
            <person name="Cheshatsang Y."/>
            <person name="Chuda L."/>
            <person name="Citroen M."/>
            <person name="Collymore A."/>
            <person name="Cooke P."/>
            <person name="Costello M."/>
            <person name="D'Aco K."/>
            <person name="Daza R."/>
            <person name="De Haan G."/>
            <person name="DeGray S."/>
            <person name="DeMaso C."/>
            <person name="Dhargay N."/>
            <person name="Dooley K."/>
            <person name="Dooley E."/>
            <person name="Doricent M."/>
            <person name="Dorje P."/>
            <person name="Dorjee K."/>
            <person name="Dupes A."/>
            <person name="Elong R."/>
            <person name="Falk J."/>
            <person name="Farina A."/>
            <person name="Faro S."/>
            <person name="Ferguson D."/>
            <person name="Fisher S."/>
            <person name="Foley C.D."/>
            <person name="Franke A."/>
            <person name="Friedrich D."/>
            <person name="Gadbois L."/>
            <person name="Gearin G."/>
            <person name="Gearin C.R."/>
            <person name="Giannoukos G."/>
            <person name="Goode T."/>
            <person name="Graham J."/>
            <person name="Grandbois E."/>
            <person name="Grewal S."/>
            <person name="Gyaltsen K."/>
            <person name="Hafez N."/>
            <person name="Hagos B."/>
            <person name="Hall J."/>
            <person name="Henson C."/>
            <person name="Hollinger A."/>
            <person name="Honan T."/>
            <person name="Huard M.D."/>
            <person name="Hughes L."/>
            <person name="Hurhula B."/>
            <person name="Husby M.E."/>
            <person name="Kamat A."/>
            <person name="Kanga B."/>
            <person name="Kashin S."/>
            <person name="Khazanovich D."/>
            <person name="Kisner P."/>
            <person name="Lance K."/>
            <person name="Lara M."/>
            <person name="Lee W."/>
            <person name="Lennon N."/>
            <person name="Letendre F."/>
            <person name="LeVine R."/>
            <person name="Lipovsky A."/>
            <person name="Liu X."/>
            <person name="Liu J."/>
            <person name="Liu S."/>
            <person name="Lokyitsang T."/>
            <person name="Lokyitsang Y."/>
            <person name="Lubonja R."/>
            <person name="Lui A."/>
            <person name="MacDonald P."/>
            <person name="Magnisalis V."/>
            <person name="Maru K."/>
            <person name="Matthews C."/>
            <person name="McCusker W."/>
            <person name="McDonough S."/>
            <person name="Mehta T."/>
            <person name="Meldrim J."/>
            <person name="Meneus L."/>
            <person name="Mihai O."/>
            <person name="Mihalev A."/>
            <person name="Mihova T."/>
            <person name="Mittelman R."/>
            <person name="Mlenga V."/>
            <person name="Montmayeur A."/>
            <person name="Mulrain L."/>
            <person name="Navidi A."/>
            <person name="Naylor J."/>
            <person name="Negash T."/>
            <person name="Nguyen T."/>
            <person name="Nguyen N."/>
            <person name="Nicol R."/>
            <person name="Norbu C."/>
            <person name="Norbu N."/>
            <person name="Novod N."/>
            <person name="O'Neill B."/>
            <person name="Osman S."/>
            <person name="Markiewicz E."/>
            <person name="Oyono O.L."/>
            <person name="Patti C."/>
            <person name="Phunkhang P."/>
            <person name="Pierre F."/>
            <person name="Priest M."/>
            <person name="Raghuraman S."/>
            <person name="Rege F."/>
            <person name="Reyes R."/>
            <person name="Rise C."/>
            <person name="Rogov P."/>
            <person name="Ross K."/>
            <person name="Ryan E."/>
            <person name="Settipalli S."/>
            <person name="Shea T."/>
            <person name="Sherpa N."/>
            <person name="Shi L."/>
            <person name="Shih D."/>
            <person name="Sparrow T."/>
            <person name="Spaulding J."/>
            <person name="Stalker J."/>
            <person name="Stange-Thomann N."/>
            <person name="Stavropoulos S."/>
            <person name="Stone C."/>
            <person name="Strader C."/>
            <person name="Tesfaye S."/>
            <person name="Thomson T."/>
            <person name="Thoulutsang Y."/>
            <person name="Thoulutsang D."/>
            <person name="Topham K."/>
            <person name="Topping I."/>
            <person name="Tsamla T."/>
            <person name="Vassiliev H."/>
            <person name="Vo A."/>
            <person name="Wangchuk T."/>
            <person name="Wangdi T."/>
            <person name="Weiand M."/>
            <person name="Wilkinson J."/>
            <person name="Wilson A."/>
            <person name="Yadav S."/>
            <person name="Young G."/>
            <person name="Yu Q."/>
            <person name="Zembek L."/>
            <person name="Zhong D."/>
            <person name="Zimmer A."/>
            <person name="Zwirko Z."/>
            <person name="Jaffe D.B."/>
            <person name="Alvarez P."/>
            <person name="Brockman W."/>
            <person name="Butler J."/>
            <person name="Chin C."/>
            <person name="Gnerre S."/>
            <person name="Grabherr M."/>
            <person name="Kleber M."/>
            <person name="Mauceli E."/>
            <person name="MacCallum I."/>
        </authorList>
    </citation>
    <scope>NUCLEOTIDE SEQUENCE [LARGE SCALE GENOMIC DNA]</scope>
    <source>
        <strain evidence="3">white501</strain>
    </source>
</reference>
<gene>
    <name evidence="2" type="primary">Dsim\GD13060</name>
    <name evidence="2" type="ORF">Dsim_GD13060</name>
</gene>
<name>B4QKD9_DROSI</name>
<protein>
    <submittedName>
        <fullName evidence="2">GD13060</fullName>
    </submittedName>
</protein>
<sequence length="141" mass="15493">MRRMRKVMHELDRIYFTPLFQRKFKTLTTLKRRRQKMGVKAAPSGKRLRGGGGPATPTPALAVQAASPFVETNNIQKLHTPRQLARNLPSNSDQPAGGQSSDSSDSMDSSQSESLQEPDASSDGRAAAAWLSSYYSRINSV</sequence>
<feature type="region of interest" description="Disordered" evidence="1">
    <location>
        <begin position="32"/>
        <end position="126"/>
    </location>
</feature>